<gene>
    <name evidence="2" type="ORF">ACHAW5_004716</name>
</gene>
<feature type="compositionally biased region" description="Basic and acidic residues" evidence="1">
    <location>
        <begin position="296"/>
        <end position="305"/>
    </location>
</feature>
<feature type="compositionally biased region" description="Polar residues" evidence="1">
    <location>
        <begin position="273"/>
        <end position="283"/>
    </location>
</feature>
<evidence type="ECO:0000313" key="3">
    <source>
        <dbReference type="Proteomes" id="UP001530315"/>
    </source>
</evidence>
<feature type="compositionally biased region" description="Basic and acidic residues" evidence="1">
    <location>
        <begin position="373"/>
        <end position="382"/>
    </location>
</feature>
<dbReference type="Proteomes" id="UP001530315">
    <property type="component" value="Unassembled WGS sequence"/>
</dbReference>
<accession>A0ABD3MEM3</accession>
<evidence type="ECO:0000256" key="1">
    <source>
        <dbReference type="SAM" id="MobiDB-lite"/>
    </source>
</evidence>
<feature type="compositionally biased region" description="Basic residues" evidence="1">
    <location>
        <begin position="199"/>
        <end position="208"/>
    </location>
</feature>
<feature type="compositionally biased region" description="Basic and acidic residues" evidence="1">
    <location>
        <begin position="251"/>
        <end position="262"/>
    </location>
</feature>
<evidence type="ECO:0000313" key="2">
    <source>
        <dbReference type="EMBL" id="KAL3762399.1"/>
    </source>
</evidence>
<comment type="caution">
    <text evidence="2">The sequence shown here is derived from an EMBL/GenBank/DDBJ whole genome shotgun (WGS) entry which is preliminary data.</text>
</comment>
<feature type="compositionally biased region" description="Acidic residues" evidence="1">
    <location>
        <begin position="363"/>
        <end position="372"/>
    </location>
</feature>
<feature type="compositionally biased region" description="Low complexity" evidence="1">
    <location>
        <begin position="92"/>
        <end position="101"/>
    </location>
</feature>
<feature type="compositionally biased region" description="Basic and acidic residues" evidence="1">
    <location>
        <begin position="74"/>
        <end position="86"/>
    </location>
</feature>
<name>A0ABD3MEM3_9STRA</name>
<feature type="compositionally biased region" description="Low complexity" evidence="1">
    <location>
        <begin position="215"/>
        <end position="225"/>
    </location>
</feature>
<feature type="region of interest" description="Disordered" evidence="1">
    <location>
        <begin position="1"/>
        <end position="22"/>
    </location>
</feature>
<feature type="compositionally biased region" description="Basic residues" evidence="1">
    <location>
        <begin position="128"/>
        <end position="141"/>
    </location>
</feature>
<sequence>MAESSSICRGKRSEIFENGNNENGNVVHLIAQHDDDYDDGVVDRWGGARNNDNDSGNVTRWKGDDNSNPVRIVSPEKEDERNKDPDLDVYPSESSLSELSLDCYQSTDDDDDNKNNERYQLKGENRKNNHKRQQQHPKPPLHPRQDDDNDRTKTASPYYSSDSSGGLGSSDDSDTELYAVIAGVRKLNRRTSGKNAPQNKRRRRRRRKADHEIGSSASSFSSHGSLLDEVIHEEGELNSSNETPTGGDGDDGWKELLGREDASEPIFVPGMIASSSTPSPATNKTKEIRSMSNGSNREDERRPSPDESDDHSISGNISVGGVSDSEESLSARAARARRQRISSETRLGGPLPSFSRPVLLPDDFADDDDNDDQPDRRHKNENGRGNVPDRGINNRLPPSAIVMPYGNEKDCSTRTVDHNGDRIANHNNLAWQARHVRMARLRMIRGLETPSTEAATATMGTVEICNKLSGTKVEPEGLIVRAKDRSFSECYSDESSI</sequence>
<keyword evidence="3" id="KW-1185">Reference proteome</keyword>
<reference evidence="2 3" key="1">
    <citation type="submission" date="2024-10" db="EMBL/GenBank/DDBJ databases">
        <title>Updated reference genomes for cyclostephanoid diatoms.</title>
        <authorList>
            <person name="Roberts W.R."/>
            <person name="Alverson A.J."/>
        </authorList>
    </citation>
    <scope>NUCLEOTIDE SEQUENCE [LARGE SCALE GENOMIC DNA]</scope>
    <source>
        <strain evidence="2 3">AJA276-08</strain>
    </source>
</reference>
<protein>
    <submittedName>
        <fullName evidence="2">Uncharacterized protein</fullName>
    </submittedName>
</protein>
<feature type="compositionally biased region" description="Basic and acidic residues" evidence="1">
    <location>
        <begin position="143"/>
        <end position="153"/>
    </location>
</feature>
<dbReference type="EMBL" id="JALLAZ020001828">
    <property type="protein sequence ID" value="KAL3762399.1"/>
    <property type="molecule type" value="Genomic_DNA"/>
</dbReference>
<feature type="region of interest" description="Disordered" evidence="1">
    <location>
        <begin position="37"/>
        <end position="398"/>
    </location>
</feature>
<feature type="compositionally biased region" description="Basic and acidic residues" evidence="1">
    <location>
        <begin position="113"/>
        <end position="127"/>
    </location>
</feature>
<dbReference type="AlphaFoldDB" id="A0ABD3MEM3"/>
<feature type="compositionally biased region" description="Low complexity" evidence="1">
    <location>
        <begin position="313"/>
        <end position="333"/>
    </location>
</feature>
<organism evidence="2 3">
    <name type="scientific">Stephanodiscus triporus</name>
    <dbReference type="NCBI Taxonomy" id="2934178"/>
    <lineage>
        <taxon>Eukaryota</taxon>
        <taxon>Sar</taxon>
        <taxon>Stramenopiles</taxon>
        <taxon>Ochrophyta</taxon>
        <taxon>Bacillariophyta</taxon>
        <taxon>Coscinodiscophyceae</taxon>
        <taxon>Thalassiosirophycidae</taxon>
        <taxon>Stephanodiscales</taxon>
        <taxon>Stephanodiscaceae</taxon>
        <taxon>Stephanodiscus</taxon>
    </lineage>
</organism>
<proteinExistence type="predicted"/>